<dbReference type="EMBL" id="CP017305">
    <property type="protein sequence ID" value="AOS83997.1"/>
    <property type="molecule type" value="Genomic_DNA"/>
</dbReference>
<sequence>MSWRDRLDTGSLSASSGDESRARAFGTVSIGNGDAGKSTTNVRIGMMVCKGFVLFWGKADELDMKDVVSGRGAEMLA</sequence>
<dbReference type="STRING" id="274537.BIU88_07505"/>
<reference evidence="2" key="1">
    <citation type="submission" date="2016-09" db="EMBL/GenBank/DDBJ databases">
        <title>Genome sequence of Chlorobaculum limnaeum.</title>
        <authorList>
            <person name="Liu Z."/>
            <person name="Tank M."/>
            <person name="Bryant D.A."/>
        </authorList>
    </citation>
    <scope>NUCLEOTIDE SEQUENCE [LARGE SCALE GENOMIC DNA]</scope>
    <source>
        <strain evidence="2">DSM 1677</strain>
    </source>
</reference>
<proteinExistence type="predicted"/>
<gene>
    <name evidence="2" type="ORF">BIU88_07505</name>
</gene>
<dbReference type="Proteomes" id="UP000095185">
    <property type="component" value="Chromosome"/>
</dbReference>
<accession>A0A1D8D4B6</accession>
<evidence type="ECO:0000256" key="1">
    <source>
        <dbReference type="SAM" id="MobiDB-lite"/>
    </source>
</evidence>
<dbReference type="AlphaFoldDB" id="A0A1D8D4B6"/>
<evidence type="ECO:0000313" key="2">
    <source>
        <dbReference type="EMBL" id="AOS83997.1"/>
    </source>
</evidence>
<protein>
    <submittedName>
        <fullName evidence="2">Uncharacterized protein</fullName>
    </submittedName>
</protein>
<dbReference type="KEGG" id="clz:BIU88_07505"/>
<evidence type="ECO:0000313" key="3">
    <source>
        <dbReference type="Proteomes" id="UP000095185"/>
    </source>
</evidence>
<name>A0A1D8D4B6_CHLLM</name>
<keyword evidence="3" id="KW-1185">Reference proteome</keyword>
<feature type="region of interest" description="Disordered" evidence="1">
    <location>
        <begin position="1"/>
        <end position="21"/>
    </location>
</feature>
<organism evidence="2 3">
    <name type="scientific">Chlorobaculum limnaeum</name>
    <dbReference type="NCBI Taxonomy" id="274537"/>
    <lineage>
        <taxon>Bacteria</taxon>
        <taxon>Pseudomonadati</taxon>
        <taxon>Chlorobiota</taxon>
        <taxon>Chlorobiia</taxon>
        <taxon>Chlorobiales</taxon>
        <taxon>Chlorobiaceae</taxon>
        <taxon>Chlorobaculum</taxon>
    </lineage>
</organism>